<feature type="binding site" evidence="10">
    <location>
        <position position="225"/>
    </location>
    <ligand>
        <name>Mn(2+)</name>
        <dbReference type="ChEBI" id="CHEBI:29035"/>
    </ligand>
</feature>
<evidence type="ECO:0000256" key="8">
    <source>
        <dbReference type="ARBA" id="ARBA00023211"/>
    </source>
</evidence>
<comment type="caution">
    <text evidence="11">The sequence shown here is derived from an EMBL/GenBank/DDBJ whole genome shotgun (WGS) entry which is preliminary data.</text>
</comment>
<dbReference type="InterPro" id="IPR042211">
    <property type="entry name" value="CRISPR-assoc_Cas1_N"/>
</dbReference>
<dbReference type="GO" id="GO:0043571">
    <property type="term" value="P:maintenance of CRISPR repeat elements"/>
    <property type="evidence" value="ECO:0007669"/>
    <property type="project" value="UniProtKB-UniRule"/>
</dbReference>
<evidence type="ECO:0000313" key="12">
    <source>
        <dbReference type="Proteomes" id="UP001302316"/>
    </source>
</evidence>
<keyword evidence="7 10" id="KW-0238">DNA-binding</keyword>
<dbReference type="GO" id="GO:0046872">
    <property type="term" value="F:metal ion binding"/>
    <property type="evidence" value="ECO:0007669"/>
    <property type="project" value="UniProtKB-UniRule"/>
</dbReference>
<dbReference type="InterPro" id="IPR050646">
    <property type="entry name" value="Cas1"/>
</dbReference>
<feature type="binding site" evidence="10">
    <location>
        <position position="160"/>
    </location>
    <ligand>
        <name>Mn(2+)</name>
        <dbReference type="ChEBI" id="CHEBI:29035"/>
    </ligand>
</feature>
<evidence type="ECO:0000313" key="11">
    <source>
        <dbReference type="EMBL" id="MEA5446776.1"/>
    </source>
</evidence>
<evidence type="ECO:0000256" key="7">
    <source>
        <dbReference type="ARBA" id="ARBA00023125"/>
    </source>
</evidence>
<dbReference type="GO" id="GO:0051607">
    <property type="term" value="P:defense response to virus"/>
    <property type="evidence" value="ECO:0007669"/>
    <property type="project" value="UniProtKB-UniRule"/>
</dbReference>
<keyword evidence="4 10" id="KW-0378">Hydrolase</keyword>
<evidence type="ECO:0000256" key="2">
    <source>
        <dbReference type="ARBA" id="ARBA00022723"/>
    </source>
</evidence>
<keyword evidence="3 10" id="KW-0255">Endonuclease</keyword>
<evidence type="ECO:0000256" key="3">
    <source>
        <dbReference type="ARBA" id="ARBA00022759"/>
    </source>
</evidence>
<dbReference type="CDD" id="cd09634">
    <property type="entry name" value="Cas1_I-II-III"/>
    <property type="match status" value="1"/>
</dbReference>
<dbReference type="PANTHER" id="PTHR34353">
    <property type="entry name" value="CRISPR-ASSOCIATED ENDONUCLEASE CAS1 1"/>
    <property type="match status" value="1"/>
</dbReference>
<dbReference type="GO" id="GO:0004519">
    <property type="term" value="F:endonuclease activity"/>
    <property type="evidence" value="ECO:0007669"/>
    <property type="project" value="UniProtKB-UniRule"/>
</dbReference>
<evidence type="ECO:0000256" key="4">
    <source>
        <dbReference type="ARBA" id="ARBA00022801"/>
    </source>
</evidence>
<dbReference type="GO" id="GO:0016787">
    <property type="term" value="F:hydrolase activity"/>
    <property type="evidence" value="ECO:0007669"/>
    <property type="project" value="UniProtKB-KW"/>
</dbReference>
<comment type="cofactor">
    <cofactor evidence="10">
        <name>Mg(2+)</name>
        <dbReference type="ChEBI" id="CHEBI:18420"/>
    </cofactor>
    <cofactor evidence="10">
        <name>Mn(2+)</name>
        <dbReference type="ChEBI" id="CHEBI:29035"/>
    </cofactor>
</comment>
<dbReference type="Gene3D" id="1.20.120.920">
    <property type="entry name" value="CRISPR-associated endonuclease Cas1, C-terminal domain"/>
    <property type="match status" value="1"/>
</dbReference>
<dbReference type="NCBIfam" id="TIGR00287">
    <property type="entry name" value="cas1"/>
    <property type="match status" value="1"/>
</dbReference>
<dbReference type="PANTHER" id="PTHR34353:SF2">
    <property type="entry name" value="CRISPR-ASSOCIATED ENDONUCLEASE CAS1 1"/>
    <property type="match status" value="1"/>
</dbReference>
<keyword evidence="6 10" id="KW-0051">Antiviral defense</keyword>
<dbReference type="Proteomes" id="UP001302316">
    <property type="component" value="Unassembled WGS sequence"/>
</dbReference>
<evidence type="ECO:0000256" key="10">
    <source>
        <dbReference type="HAMAP-Rule" id="MF_01470"/>
    </source>
</evidence>
<evidence type="ECO:0000256" key="5">
    <source>
        <dbReference type="ARBA" id="ARBA00022842"/>
    </source>
</evidence>
<gene>
    <name evidence="10 11" type="primary">cas1</name>
    <name evidence="11" type="ORF">VCB98_13195</name>
</gene>
<evidence type="ECO:0000256" key="6">
    <source>
        <dbReference type="ARBA" id="ARBA00023118"/>
    </source>
</evidence>
<keyword evidence="8 10" id="KW-0464">Manganese</keyword>
<reference evidence="11 12" key="1">
    <citation type="submission" date="2023-12" db="EMBL/GenBank/DDBJ databases">
        <title>Whole-genome sequencing of halo(alkali)philic microorganisms from hypersaline lakes.</title>
        <authorList>
            <person name="Sorokin D.Y."/>
            <person name="Merkel A.Y."/>
            <person name="Messina E."/>
            <person name="Yakimov M."/>
        </authorList>
    </citation>
    <scope>NUCLEOTIDE SEQUENCE [LARGE SCALE GENOMIC DNA]</scope>
    <source>
        <strain evidence="11 12">AB-CW1</strain>
    </source>
</reference>
<name>A0AAP6JGM4_9GAMM</name>
<dbReference type="GO" id="GO:0003677">
    <property type="term" value="F:DNA binding"/>
    <property type="evidence" value="ECO:0007669"/>
    <property type="project" value="UniProtKB-KW"/>
</dbReference>
<dbReference type="HAMAP" id="MF_01470">
    <property type="entry name" value="Cas1"/>
    <property type="match status" value="1"/>
</dbReference>
<dbReference type="AlphaFoldDB" id="A0AAP6JGM4"/>
<dbReference type="InterPro" id="IPR002729">
    <property type="entry name" value="CRISPR-assoc_Cas1"/>
</dbReference>
<feature type="binding site" evidence="10">
    <location>
        <position position="240"/>
    </location>
    <ligand>
        <name>Mn(2+)</name>
        <dbReference type="ChEBI" id="CHEBI:29035"/>
    </ligand>
</feature>
<organism evidence="11 12">
    <name type="scientific">Natronospira elongata</name>
    <dbReference type="NCBI Taxonomy" id="3110268"/>
    <lineage>
        <taxon>Bacteria</taxon>
        <taxon>Pseudomonadati</taxon>
        <taxon>Pseudomonadota</taxon>
        <taxon>Gammaproteobacteria</taxon>
        <taxon>Natronospirales</taxon>
        <taxon>Natronospiraceae</taxon>
        <taxon>Natronospira</taxon>
    </lineage>
</organism>
<comment type="subunit">
    <text evidence="9 10">Homodimer, forms a heterotetramer with a Cas2 homodimer.</text>
</comment>
<dbReference type="RefSeq" id="WP_346053300.1">
    <property type="nucleotide sequence ID" value="NZ_JAYGII010000056.1"/>
</dbReference>
<protein>
    <recommendedName>
        <fullName evidence="10">CRISPR-associated endonuclease Cas1</fullName>
        <ecNumber evidence="10">3.1.-.-</ecNumber>
    </recommendedName>
</protein>
<keyword evidence="5 10" id="KW-0460">Magnesium</keyword>
<accession>A0AAP6JGM4</accession>
<evidence type="ECO:0000256" key="9">
    <source>
        <dbReference type="ARBA" id="ARBA00038592"/>
    </source>
</evidence>
<dbReference type="Gene3D" id="3.100.10.20">
    <property type="entry name" value="CRISPR-associated endonuclease Cas1, N-terminal domain"/>
    <property type="match status" value="1"/>
</dbReference>
<dbReference type="InterPro" id="IPR042206">
    <property type="entry name" value="CRISPR-assoc_Cas1_C"/>
</dbReference>
<keyword evidence="12" id="KW-1185">Reference proteome</keyword>
<keyword evidence="2 10" id="KW-0479">Metal-binding</keyword>
<evidence type="ECO:0000256" key="1">
    <source>
        <dbReference type="ARBA" id="ARBA00022722"/>
    </source>
</evidence>
<dbReference type="EC" id="3.1.-.-" evidence="10"/>
<proteinExistence type="inferred from homology"/>
<comment type="similarity">
    <text evidence="10">Belongs to the CRISPR-associated endonuclease Cas1 family.</text>
</comment>
<dbReference type="EMBL" id="JAYGII010000056">
    <property type="protein sequence ID" value="MEA5446776.1"/>
    <property type="molecule type" value="Genomic_DNA"/>
</dbReference>
<dbReference type="Pfam" id="PF01867">
    <property type="entry name" value="Cas_Cas1"/>
    <property type="match status" value="1"/>
</dbReference>
<keyword evidence="1 10" id="KW-0540">Nuclease</keyword>
<comment type="function">
    <text evidence="10">CRISPR (clustered regularly interspaced short palindromic repeat), is an adaptive immune system that provides protection against mobile genetic elements (viruses, transposable elements and conjugative plasmids). CRISPR clusters contain spacers, sequences complementary to antecedent mobile elements, and target invading nucleic acids. CRISPR clusters are transcribed and processed into CRISPR RNA (crRNA). Acts as a dsDNA endonuclease. Involved in the integration of spacer DNA into the CRISPR cassette.</text>
</comment>
<sequence>MHTVVIDKPRLRLSRERQSLLVHDEQGLRHRIPFSQMDGLLLSSKVQLDSSLLCHLSEAGIPVTALPARKGRACVMAAPPGATARRRRDQYLAAIDPARSLALARPFVAARLRGQQAVLRLLARRRPEHRRELIRAAAIARSSRRKLGAAGSLARLRGLEGRATRAYFQAWGRCLPASAGFAGRNRRPPRDPANAVLSYLSTILVREAETVCHQVGLDPMQGYLHEADWNRPALACDLMEVVRHRVELMTQELFSQGILRSDQFSKATQHGCRMNPAARRAVANHWAGLRHGIRRQLLQSIYHLIREL</sequence>